<evidence type="ECO:0000313" key="3">
    <source>
        <dbReference type="Proteomes" id="UP000634136"/>
    </source>
</evidence>
<feature type="region of interest" description="Disordered" evidence="1">
    <location>
        <begin position="41"/>
        <end position="61"/>
    </location>
</feature>
<name>A0A834TCX5_9FABA</name>
<accession>A0A834TCX5</accession>
<gene>
    <name evidence="2" type="ORF">G2W53_025292</name>
</gene>
<proteinExistence type="predicted"/>
<feature type="compositionally biased region" description="Acidic residues" evidence="1">
    <location>
        <begin position="46"/>
        <end position="60"/>
    </location>
</feature>
<keyword evidence="3" id="KW-1185">Reference proteome</keyword>
<dbReference type="AlphaFoldDB" id="A0A834TCX5"/>
<evidence type="ECO:0000256" key="1">
    <source>
        <dbReference type="SAM" id="MobiDB-lite"/>
    </source>
</evidence>
<reference evidence="2" key="1">
    <citation type="submission" date="2020-09" db="EMBL/GenBank/DDBJ databases">
        <title>Genome-Enabled Discovery of Anthraquinone Biosynthesis in Senna tora.</title>
        <authorList>
            <person name="Kang S.-H."/>
            <person name="Pandey R.P."/>
            <person name="Lee C.-M."/>
            <person name="Sim J.-S."/>
            <person name="Jeong J.-T."/>
            <person name="Choi B.-S."/>
            <person name="Jung M."/>
            <person name="Ginzburg D."/>
            <person name="Zhao K."/>
            <person name="Won S.Y."/>
            <person name="Oh T.-J."/>
            <person name="Yu Y."/>
            <person name="Kim N.-H."/>
            <person name="Lee O.R."/>
            <person name="Lee T.-H."/>
            <person name="Bashyal P."/>
            <person name="Kim T.-S."/>
            <person name="Lee W.-H."/>
            <person name="Kawkins C."/>
            <person name="Kim C.-K."/>
            <person name="Kim J.S."/>
            <person name="Ahn B.O."/>
            <person name="Rhee S.Y."/>
            <person name="Sohng J.K."/>
        </authorList>
    </citation>
    <scope>NUCLEOTIDE SEQUENCE</scope>
    <source>
        <tissue evidence="2">Leaf</tissue>
    </source>
</reference>
<dbReference type="Proteomes" id="UP000634136">
    <property type="component" value="Unassembled WGS sequence"/>
</dbReference>
<organism evidence="2 3">
    <name type="scientific">Senna tora</name>
    <dbReference type="NCBI Taxonomy" id="362788"/>
    <lineage>
        <taxon>Eukaryota</taxon>
        <taxon>Viridiplantae</taxon>
        <taxon>Streptophyta</taxon>
        <taxon>Embryophyta</taxon>
        <taxon>Tracheophyta</taxon>
        <taxon>Spermatophyta</taxon>
        <taxon>Magnoliopsida</taxon>
        <taxon>eudicotyledons</taxon>
        <taxon>Gunneridae</taxon>
        <taxon>Pentapetalae</taxon>
        <taxon>rosids</taxon>
        <taxon>fabids</taxon>
        <taxon>Fabales</taxon>
        <taxon>Fabaceae</taxon>
        <taxon>Caesalpinioideae</taxon>
        <taxon>Cassia clade</taxon>
        <taxon>Senna</taxon>
    </lineage>
</organism>
<protein>
    <submittedName>
        <fullName evidence="2">Uncharacterized protein</fullName>
    </submittedName>
</protein>
<dbReference type="EMBL" id="JAAIUW010000008">
    <property type="protein sequence ID" value="KAF7819837.1"/>
    <property type="molecule type" value="Genomic_DNA"/>
</dbReference>
<sequence length="155" mass="17570">MRRPWTLDEAMGYCSISRYKPESEADDGRDLAEFGIANALRNGETGDGEAGEEVGEEETEIVTRKPLADWHEVLYAFHRSTKRTRLALELPEGIVGKQRLSHRTFQFRAKPSAVREIHRALVACVVCHAIRSDSIRIGKDFVRGREEGDVFIEQV</sequence>
<comment type="caution">
    <text evidence="2">The sequence shown here is derived from an EMBL/GenBank/DDBJ whole genome shotgun (WGS) entry which is preliminary data.</text>
</comment>
<evidence type="ECO:0000313" key="2">
    <source>
        <dbReference type="EMBL" id="KAF7819837.1"/>
    </source>
</evidence>